<keyword evidence="1" id="KW-0812">Transmembrane</keyword>
<dbReference type="RefSeq" id="WP_349219299.1">
    <property type="nucleotide sequence ID" value="NZ_JBBMFD010000010.1"/>
</dbReference>
<sequence>MPKRSKLVLDFPLFFQLIVTLLSVYVLFDTGKSFDGVVALILGNVAVSLLLVVLRQRRVFTLYFCFLLFLALFHFGQLVLYVFGARVDTSIAYDLMDLYSNYDLQRTLLFCLVAFNVMNLSGMLLLPRRRKTPPPAAAKKEAQGLNDQKGRMVYQFGLVLFVVLFIPVLIYDMQMITSASQVGYLAKYTTNTGIFGDLEAYFSAAVLCMLVTAKSQNRPWKGVYYYALLRALVLMLLVGNRGNMLITAILYIYAKHWFIKPYTRKNWLSVGAICIGVVVLMPFIAFIRGKASELGFWEYLSTNNPVTQFLSEFGSTLVTPILSFQYVDSFGFLGGKSFLGALAVLVPFSSALFGGIKQFMSVGVLLNPYAPAVGALGGSVFAELYINFGWASLVLAALFGLGVAKISQALENGARGDHPFLSGMLLYLSYGVLLYVRGDFLDIVQAGKRVLYLCVVFYLFKNLMSRRDRSRLRGEEEEGSDGLEPNQSD</sequence>
<keyword evidence="3" id="KW-1185">Reference proteome</keyword>
<proteinExistence type="predicted"/>
<feature type="transmembrane region" description="Helical" evidence="1">
    <location>
        <begin position="419"/>
        <end position="437"/>
    </location>
</feature>
<feature type="transmembrane region" description="Helical" evidence="1">
    <location>
        <begin position="443"/>
        <end position="460"/>
    </location>
</feature>
<keyword evidence="1" id="KW-0472">Membrane</keyword>
<feature type="transmembrane region" description="Helical" evidence="1">
    <location>
        <begin position="7"/>
        <end position="28"/>
    </location>
</feature>
<feature type="transmembrane region" description="Helical" evidence="1">
    <location>
        <begin position="266"/>
        <end position="288"/>
    </location>
</feature>
<gene>
    <name evidence="2" type="primary">wzy</name>
    <name evidence="2" type="ORF">WMO26_07295</name>
</gene>
<feature type="transmembrane region" description="Helical" evidence="1">
    <location>
        <begin position="34"/>
        <end position="54"/>
    </location>
</feature>
<name>A0ABV1DZZ9_9FIRM</name>
<comment type="caution">
    <text evidence="2">The sequence shown here is derived from an EMBL/GenBank/DDBJ whole genome shotgun (WGS) entry which is preliminary data.</text>
</comment>
<feature type="transmembrane region" description="Helical" evidence="1">
    <location>
        <begin position="363"/>
        <end position="382"/>
    </location>
</feature>
<keyword evidence="1" id="KW-1133">Transmembrane helix</keyword>
<dbReference type="Pfam" id="PF14296">
    <property type="entry name" value="O-ag_pol_Wzy"/>
    <property type="match status" value="1"/>
</dbReference>
<feature type="transmembrane region" description="Helical" evidence="1">
    <location>
        <begin position="338"/>
        <end position="356"/>
    </location>
</feature>
<feature type="transmembrane region" description="Helical" evidence="1">
    <location>
        <begin position="223"/>
        <end position="254"/>
    </location>
</feature>
<dbReference type="InterPro" id="IPR029468">
    <property type="entry name" value="O-ag_pol_Wzy"/>
</dbReference>
<dbReference type="EMBL" id="JBBMFD010000010">
    <property type="protein sequence ID" value="MEQ2440628.1"/>
    <property type="molecule type" value="Genomic_DNA"/>
</dbReference>
<feature type="transmembrane region" description="Helical" evidence="1">
    <location>
        <begin position="388"/>
        <end position="407"/>
    </location>
</feature>
<evidence type="ECO:0000313" key="2">
    <source>
        <dbReference type="EMBL" id="MEQ2440628.1"/>
    </source>
</evidence>
<feature type="transmembrane region" description="Helical" evidence="1">
    <location>
        <begin position="61"/>
        <end position="84"/>
    </location>
</feature>
<protein>
    <submittedName>
        <fullName evidence="2">O-antigen polysaccharide polymerase Wzy</fullName>
    </submittedName>
</protein>
<accession>A0ABV1DZZ9</accession>
<feature type="transmembrane region" description="Helical" evidence="1">
    <location>
        <begin position="153"/>
        <end position="171"/>
    </location>
</feature>
<evidence type="ECO:0000256" key="1">
    <source>
        <dbReference type="SAM" id="Phobius"/>
    </source>
</evidence>
<organism evidence="2 3">
    <name type="scientific">Solibaculum intestinale</name>
    <dbReference type="NCBI Taxonomy" id="3133165"/>
    <lineage>
        <taxon>Bacteria</taxon>
        <taxon>Bacillati</taxon>
        <taxon>Bacillota</taxon>
        <taxon>Clostridia</taxon>
        <taxon>Eubacteriales</taxon>
        <taxon>Oscillospiraceae</taxon>
        <taxon>Solibaculum</taxon>
    </lineage>
</organism>
<reference evidence="2 3" key="1">
    <citation type="submission" date="2024-03" db="EMBL/GenBank/DDBJ databases">
        <title>Human intestinal bacterial collection.</title>
        <authorList>
            <person name="Pauvert C."/>
            <person name="Hitch T.C.A."/>
            <person name="Clavel T."/>
        </authorList>
    </citation>
    <scope>NUCLEOTIDE SEQUENCE [LARGE SCALE GENOMIC DNA]</scope>
    <source>
        <strain evidence="2 3">CLA-JM-H44</strain>
    </source>
</reference>
<feature type="transmembrane region" description="Helical" evidence="1">
    <location>
        <begin position="104"/>
        <end position="126"/>
    </location>
</feature>
<dbReference type="Proteomes" id="UP001489509">
    <property type="component" value="Unassembled WGS sequence"/>
</dbReference>
<evidence type="ECO:0000313" key="3">
    <source>
        <dbReference type="Proteomes" id="UP001489509"/>
    </source>
</evidence>